<feature type="domain" description="Peptidase U32 collagenase" evidence="1">
    <location>
        <begin position="379"/>
        <end position="493"/>
    </location>
</feature>
<dbReference type="Proteomes" id="UP000070646">
    <property type="component" value="Unassembled WGS sequence"/>
</dbReference>
<name>A0A133N8T1_CLOPF</name>
<accession>A0A133N8T1</accession>
<dbReference type="PROSITE" id="PS01276">
    <property type="entry name" value="PEPTIDASE_U32"/>
    <property type="match status" value="1"/>
</dbReference>
<dbReference type="InterPro" id="IPR051454">
    <property type="entry name" value="RNA/ubiquinone_mod_enzymes"/>
</dbReference>
<comment type="caution">
    <text evidence="2">The sequence shown here is derived from an EMBL/GenBank/DDBJ whole genome shotgun (WGS) entry which is preliminary data.</text>
</comment>
<sequence length="786" mass="89362">MNFMERIELLAPAGSMESLIAAINRGADAIYLGGSKFSARAYASNFDNETMEKAVDYAHTYGVKVYVTVNTLIKENEFQEAVDYIGVLYKIGVDALIIQDVGLAKKIREVYPDFELHASTQMSIHNGEGALFFRENGFFRIVLSRELTLDEIKYISKDLGIETEIFVHGALCVCYSGQCLMSSLIGGRSGNRGRCAQSCRLPYTLIREKDKKETKGFLLSPKDICTIENVEDLIKTGTSSLKVEGRMKRPEYVAGVIESYREAIDNSYRNIKKSQEGNKLKLKKLFNREGFSTAYMYKNVGKDMMAFKTPRNTGVLLGEVLKNGEVLLLDDLSLKDGIRTNDDGFTVSKILMGNQEVTEAKKGDKVKIFPKKYKANDKLYKTSDTKLLNELKVAYENPYERKINLKAYMKFKVNEPMELTVEYNGNYFTKTGDMVQVAVNRPMDKEKVEKNLKKSGDIPYEISEIEYVTFEDGFAAVSSINNLRREVLEEIRNSEIKKYKRVIGKQSNIELNEKNGEMPEVLVVVNTKEQLRASIDCGIKNIALDIFGKNQGQLNKNAIKEFKVEGINLYIKAPTIIKEEFETISNIIEENLNLIKGLVTANTGIINRFKDKTNIIGDYKLNIFNSYGMKFYNEHMMGSCLSLELNKKELNKMLKKYSKGAQMFVYGRPEVMVSEYCPIGSTFGGKCTSKNCDNQCVSSTFTLRDRMNQDFAIRTDIFCRSHIYNTVPVNLVQEIDEIKSLGVNSFRLDFVDENYEEVRQVIEALNKEEALKLKDYTKGHFKRGVE</sequence>
<proteinExistence type="predicted"/>
<dbReference type="InterPro" id="IPR001539">
    <property type="entry name" value="Peptidase_U32"/>
</dbReference>
<dbReference type="EMBL" id="LRPU01000060">
    <property type="protein sequence ID" value="KXA12705.1"/>
    <property type="molecule type" value="Genomic_DNA"/>
</dbReference>
<dbReference type="PANTHER" id="PTHR30217">
    <property type="entry name" value="PEPTIDASE U32 FAMILY"/>
    <property type="match status" value="1"/>
</dbReference>
<dbReference type="AlphaFoldDB" id="A0A133N8T1"/>
<gene>
    <name evidence="2" type="ORF">HMPREF3222_01228</name>
</gene>
<protein>
    <submittedName>
        <fullName evidence="2">Peptidase, U32 family</fullName>
    </submittedName>
</protein>
<dbReference type="PANTHER" id="PTHR30217:SF10">
    <property type="entry name" value="23S RRNA 5-HYDROXYCYTIDINE C2501 SYNTHASE"/>
    <property type="match status" value="1"/>
</dbReference>
<evidence type="ECO:0000259" key="1">
    <source>
        <dbReference type="Pfam" id="PF12392"/>
    </source>
</evidence>
<reference evidence="2 3" key="1">
    <citation type="submission" date="2016-01" db="EMBL/GenBank/DDBJ databases">
        <authorList>
            <person name="Oliw E.H."/>
        </authorList>
    </citation>
    <scope>NUCLEOTIDE SEQUENCE [LARGE SCALE GENOMIC DNA]</scope>
    <source>
        <strain evidence="2 3">MJR7757A</strain>
    </source>
</reference>
<dbReference type="PATRIC" id="fig|1502.174.peg.1243"/>
<organism evidence="2 3">
    <name type="scientific">Clostridium perfringens</name>
    <dbReference type="NCBI Taxonomy" id="1502"/>
    <lineage>
        <taxon>Bacteria</taxon>
        <taxon>Bacillati</taxon>
        <taxon>Bacillota</taxon>
        <taxon>Clostridia</taxon>
        <taxon>Eubacteriales</taxon>
        <taxon>Clostridiaceae</taxon>
        <taxon>Clostridium</taxon>
    </lineage>
</organism>
<evidence type="ECO:0000313" key="3">
    <source>
        <dbReference type="Proteomes" id="UP000070646"/>
    </source>
</evidence>
<evidence type="ECO:0000313" key="2">
    <source>
        <dbReference type="EMBL" id="KXA12705.1"/>
    </source>
</evidence>
<dbReference type="Pfam" id="PF01136">
    <property type="entry name" value="Peptidase_U32"/>
    <property type="match status" value="2"/>
</dbReference>
<dbReference type="InterPro" id="IPR020988">
    <property type="entry name" value="Pept_U32_collagenase"/>
</dbReference>
<dbReference type="Pfam" id="PF12392">
    <property type="entry name" value="DUF3656"/>
    <property type="match status" value="1"/>
</dbReference>